<dbReference type="AlphaFoldDB" id="A0A8J7F3C4"/>
<dbReference type="GO" id="GO:0032259">
    <property type="term" value="P:methylation"/>
    <property type="evidence" value="ECO:0007669"/>
    <property type="project" value="UniProtKB-KW"/>
</dbReference>
<dbReference type="InterPro" id="IPR029063">
    <property type="entry name" value="SAM-dependent_MTases_sf"/>
</dbReference>
<dbReference type="Proteomes" id="UP000620559">
    <property type="component" value="Unassembled WGS sequence"/>
</dbReference>
<dbReference type="InterPro" id="IPR001525">
    <property type="entry name" value="C5_MeTfrase"/>
</dbReference>
<proteinExistence type="predicted"/>
<dbReference type="PROSITE" id="PS00095">
    <property type="entry name" value="C5_MTASE_2"/>
    <property type="match status" value="1"/>
</dbReference>
<gene>
    <name evidence="5" type="ORF">IQ247_22955</name>
</gene>
<keyword evidence="2" id="KW-0808">Transferase</keyword>
<keyword evidence="3" id="KW-0949">S-adenosyl-L-methionine</keyword>
<reference evidence="5" key="1">
    <citation type="submission" date="2020-10" db="EMBL/GenBank/DDBJ databases">
        <authorList>
            <person name="Castelo-Branco R."/>
            <person name="Eusebio N."/>
            <person name="Adriana R."/>
            <person name="Vieira A."/>
            <person name="Brugerolle De Fraissinette N."/>
            <person name="Rezende De Castro R."/>
            <person name="Schneider M.P."/>
            <person name="Vasconcelos V."/>
            <person name="Leao P.N."/>
        </authorList>
    </citation>
    <scope>NUCLEOTIDE SEQUENCE</scope>
    <source>
        <strain evidence="5">LEGE 06105</strain>
    </source>
</reference>
<dbReference type="GO" id="GO:0008168">
    <property type="term" value="F:methyltransferase activity"/>
    <property type="evidence" value="ECO:0007669"/>
    <property type="project" value="UniProtKB-KW"/>
</dbReference>
<dbReference type="Gene3D" id="3.90.120.10">
    <property type="entry name" value="DNA Methylase, subunit A, domain 2"/>
    <property type="match status" value="1"/>
</dbReference>
<name>A0A8J7F3C4_9CYAN</name>
<keyword evidence="6" id="KW-1185">Reference proteome</keyword>
<sequence>MLLPSPTIRGVNRPIPKTYKLHQADASSLIKEIRPLTTIERSYIQTFPKNFNFDIENQSKTDLEQMIGNAVPVKLAEYVANSIIEYLESTAIPQLEPNMIDFEKG</sequence>
<evidence type="ECO:0000256" key="2">
    <source>
        <dbReference type="ARBA" id="ARBA00022679"/>
    </source>
</evidence>
<evidence type="ECO:0000256" key="1">
    <source>
        <dbReference type="ARBA" id="ARBA00022603"/>
    </source>
</evidence>
<dbReference type="Pfam" id="PF00145">
    <property type="entry name" value="DNA_methylase"/>
    <property type="match status" value="1"/>
</dbReference>
<dbReference type="InterPro" id="IPR031303">
    <property type="entry name" value="C5_meth_CS"/>
</dbReference>
<dbReference type="SUPFAM" id="SSF53335">
    <property type="entry name" value="S-adenosyl-L-methionine-dependent methyltransferases"/>
    <property type="match status" value="1"/>
</dbReference>
<accession>A0A8J7F3C4</accession>
<dbReference type="GO" id="GO:0009307">
    <property type="term" value="P:DNA restriction-modification system"/>
    <property type="evidence" value="ECO:0007669"/>
    <property type="project" value="UniProtKB-KW"/>
</dbReference>
<evidence type="ECO:0000313" key="6">
    <source>
        <dbReference type="Proteomes" id="UP000620559"/>
    </source>
</evidence>
<keyword evidence="4" id="KW-0680">Restriction system</keyword>
<protein>
    <submittedName>
        <fullName evidence="5">DNA cytosine methyltransferase</fullName>
    </submittedName>
</protein>
<organism evidence="5 6">
    <name type="scientific">Plectonema cf. radiosum LEGE 06105</name>
    <dbReference type="NCBI Taxonomy" id="945769"/>
    <lineage>
        <taxon>Bacteria</taxon>
        <taxon>Bacillati</taxon>
        <taxon>Cyanobacteriota</taxon>
        <taxon>Cyanophyceae</taxon>
        <taxon>Oscillatoriophycideae</taxon>
        <taxon>Oscillatoriales</taxon>
        <taxon>Microcoleaceae</taxon>
        <taxon>Plectonema</taxon>
    </lineage>
</organism>
<comment type="caution">
    <text evidence="5">The sequence shown here is derived from an EMBL/GenBank/DDBJ whole genome shotgun (WGS) entry which is preliminary data.</text>
</comment>
<evidence type="ECO:0000256" key="4">
    <source>
        <dbReference type="ARBA" id="ARBA00022747"/>
    </source>
</evidence>
<keyword evidence="1 5" id="KW-0489">Methyltransferase</keyword>
<dbReference type="EMBL" id="JADEWL010000102">
    <property type="protein sequence ID" value="MBE9215488.1"/>
    <property type="molecule type" value="Genomic_DNA"/>
</dbReference>
<evidence type="ECO:0000256" key="3">
    <source>
        <dbReference type="ARBA" id="ARBA00022691"/>
    </source>
</evidence>
<evidence type="ECO:0000313" key="5">
    <source>
        <dbReference type="EMBL" id="MBE9215488.1"/>
    </source>
</evidence>